<evidence type="ECO:0000256" key="4">
    <source>
        <dbReference type="ARBA" id="ARBA00022723"/>
    </source>
</evidence>
<evidence type="ECO:0000259" key="8">
    <source>
        <dbReference type="PROSITE" id="PS51918"/>
    </source>
</evidence>
<dbReference type="GO" id="GO:0016491">
    <property type="term" value="F:oxidoreductase activity"/>
    <property type="evidence" value="ECO:0007669"/>
    <property type="project" value="InterPro"/>
</dbReference>
<dbReference type="InterPro" id="IPR047207">
    <property type="entry name" value="SPASM_anSME"/>
</dbReference>
<organism evidence="9 10">
    <name type="scientific">Paraburkholderia fungorum</name>
    <dbReference type="NCBI Taxonomy" id="134537"/>
    <lineage>
        <taxon>Bacteria</taxon>
        <taxon>Pseudomonadati</taxon>
        <taxon>Pseudomonadota</taxon>
        <taxon>Betaproteobacteria</taxon>
        <taxon>Burkholderiales</taxon>
        <taxon>Burkholderiaceae</taxon>
        <taxon>Paraburkholderia</taxon>
    </lineage>
</organism>
<dbReference type="InterPro" id="IPR034491">
    <property type="entry name" value="Anaerob_Ser_sulfatase-maturase"/>
</dbReference>
<evidence type="ECO:0000256" key="2">
    <source>
        <dbReference type="ARBA" id="ARBA00022485"/>
    </source>
</evidence>
<accession>A0AAW3UQJ4</accession>
<dbReference type="CDD" id="cd01335">
    <property type="entry name" value="Radical_SAM"/>
    <property type="match status" value="1"/>
</dbReference>
<keyword evidence="6" id="KW-0411">Iron-sulfur</keyword>
<dbReference type="NCBIfam" id="TIGR04085">
    <property type="entry name" value="rSAM_more_4Fe4S"/>
    <property type="match status" value="1"/>
</dbReference>
<dbReference type="SFLD" id="SFLDG01386">
    <property type="entry name" value="main_SPASM_domain-containing"/>
    <property type="match status" value="1"/>
</dbReference>
<reference evidence="9 10" key="1">
    <citation type="submission" date="2020-08" db="EMBL/GenBank/DDBJ databases">
        <title>Genomic Encyclopedia of Type Strains, Phase IV (KMG-V): Genome sequencing to study the core and pangenomes of soil and plant-associated prokaryotes.</title>
        <authorList>
            <person name="Whitman W."/>
        </authorList>
    </citation>
    <scope>NUCLEOTIDE SEQUENCE [LARGE SCALE GENOMIC DNA]</scope>
    <source>
        <strain evidence="9 10">SEMIA 4013</strain>
    </source>
</reference>
<evidence type="ECO:0000256" key="3">
    <source>
        <dbReference type="ARBA" id="ARBA00022691"/>
    </source>
</evidence>
<dbReference type="GO" id="GO:0046872">
    <property type="term" value="F:metal ion binding"/>
    <property type="evidence" value="ECO:0007669"/>
    <property type="project" value="UniProtKB-KW"/>
</dbReference>
<dbReference type="SFLD" id="SFLDS00029">
    <property type="entry name" value="Radical_SAM"/>
    <property type="match status" value="1"/>
</dbReference>
<comment type="similarity">
    <text evidence="7">Belongs to the radical SAM superfamily. Anaerobic sulfatase-maturating enzyme family.</text>
</comment>
<comment type="caution">
    <text evidence="9">The sequence shown here is derived from an EMBL/GenBank/DDBJ whole genome shotgun (WGS) entry which is preliminary data.</text>
</comment>
<dbReference type="Proteomes" id="UP000518681">
    <property type="component" value="Unassembled WGS sequence"/>
</dbReference>
<dbReference type="PANTHER" id="PTHR43273">
    <property type="entry name" value="ANAEROBIC SULFATASE-MATURATING ENZYME HOMOLOG ASLB-RELATED"/>
    <property type="match status" value="1"/>
</dbReference>
<dbReference type="SUPFAM" id="SSF102114">
    <property type="entry name" value="Radical SAM enzymes"/>
    <property type="match status" value="1"/>
</dbReference>
<dbReference type="RefSeq" id="WP_183797456.1">
    <property type="nucleotide sequence ID" value="NZ_JACIII010000004.1"/>
</dbReference>
<keyword evidence="3" id="KW-0949">S-adenosyl-L-methionine</keyword>
<keyword evidence="2" id="KW-0004">4Fe-4S</keyword>
<dbReference type="InterPro" id="IPR023885">
    <property type="entry name" value="4Fe4S-binding_SPASM_dom"/>
</dbReference>
<dbReference type="SFLD" id="SFLDG01072">
    <property type="entry name" value="dehydrogenase_like"/>
    <property type="match status" value="1"/>
</dbReference>
<gene>
    <name evidence="9" type="ORF">GGD69_001761</name>
</gene>
<dbReference type="Pfam" id="PF04055">
    <property type="entry name" value="Radical_SAM"/>
    <property type="match status" value="1"/>
</dbReference>
<dbReference type="InterPro" id="IPR058240">
    <property type="entry name" value="rSAM_sf"/>
</dbReference>
<keyword evidence="4" id="KW-0479">Metal-binding</keyword>
<evidence type="ECO:0000256" key="5">
    <source>
        <dbReference type="ARBA" id="ARBA00023004"/>
    </source>
</evidence>
<comment type="cofactor">
    <cofactor evidence="1">
        <name>[4Fe-4S] cluster</name>
        <dbReference type="ChEBI" id="CHEBI:49883"/>
    </cofactor>
</comment>
<sequence length="428" mass="49165">MQGLNDTVAERPLTFYRARSLDAEPAAPEQKGRFHTMAKPIGSTCNIDCTYCYYLHKEHLLDQHRGRRMESSMLERYIRQYIEAQNGDEIIFSWQGGEPTMLGIAFFRDIVEIQKRFTPEKRRISNDLQTNATLLDDEWCVFLKENNFLVGMSIDGPRELHDAFRLDRKGRPTFDMVMRGISLLRKHGVKFNTLTVVNRINAKRPLDVYRFLRNEIDSTYIQFIPCVEPKDFHSVAPQHWAAELMPMLGSTAAKPGHPDSVVTDWSVDPDDWGYFLSRTFDEWYRKDVGRVLVNLFETAVVQTQGKPAQTCVTAQFCGKALAIEHDGEVYSCDHYVYPDYALGNIRTTHLGEMAFSERQQKFGYAKQNALPAFCRQCKHLNLCWGECPKNRFVRSADGEPGLNYLCSGIRRFHDHAGVALRQLANLSA</sequence>
<dbReference type="PROSITE" id="PS51918">
    <property type="entry name" value="RADICAL_SAM"/>
    <property type="match status" value="1"/>
</dbReference>
<evidence type="ECO:0000313" key="10">
    <source>
        <dbReference type="Proteomes" id="UP000518681"/>
    </source>
</evidence>
<dbReference type="InterPro" id="IPR007197">
    <property type="entry name" value="rSAM"/>
</dbReference>
<dbReference type="InterPro" id="IPR013785">
    <property type="entry name" value="Aldolase_TIM"/>
</dbReference>
<name>A0AAW3UQJ4_9BURK</name>
<keyword evidence="5" id="KW-0408">Iron</keyword>
<dbReference type="CDD" id="cd21120">
    <property type="entry name" value="SPASM_anSME"/>
    <property type="match status" value="1"/>
</dbReference>
<dbReference type="SFLD" id="SFLDG01067">
    <property type="entry name" value="SPASM/twitch_domain_containing"/>
    <property type="match status" value="1"/>
</dbReference>
<dbReference type="GO" id="GO:0051539">
    <property type="term" value="F:4 iron, 4 sulfur cluster binding"/>
    <property type="evidence" value="ECO:0007669"/>
    <property type="project" value="UniProtKB-KW"/>
</dbReference>
<dbReference type="SFLD" id="SFLDG01384">
    <property type="entry name" value="thioether_bond_formation_requi"/>
    <property type="match status" value="1"/>
</dbReference>
<evidence type="ECO:0000313" key="9">
    <source>
        <dbReference type="EMBL" id="MBB6200912.1"/>
    </source>
</evidence>
<proteinExistence type="inferred from homology"/>
<evidence type="ECO:0000256" key="6">
    <source>
        <dbReference type="ARBA" id="ARBA00023014"/>
    </source>
</evidence>
<dbReference type="InterPro" id="IPR023867">
    <property type="entry name" value="Sulphatase_maturase_rSAM"/>
</dbReference>
<protein>
    <recommendedName>
        <fullName evidence="8">Radical SAM core domain-containing protein</fullName>
    </recommendedName>
</protein>
<evidence type="ECO:0000256" key="7">
    <source>
        <dbReference type="ARBA" id="ARBA00023601"/>
    </source>
</evidence>
<dbReference type="PANTHER" id="PTHR43273:SF3">
    <property type="entry name" value="ANAEROBIC SULFATASE-MATURATING ENZYME HOMOLOG ASLB-RELATED"/>
    <property type="match status" value="1"/>
</dbReference>
<dbReference type="Pfam" id="PF13186">
    <property type="entry name" value="SPASM"/>
    <property type="match status" value="1"/>
</dbReference>
<dbReference type="EMBL" id="JACIIK010000003">
    <property type="protein sequence ID" value="MBB6200912.1"/>
    <property type="molecule type" value="Genomic_DNA"/>
</dbReference>
<evidence type="ECO:0000256" key="1">
    <source>
        <dbReference type="ARBA" id="ARBA00001966"/>
    </source>
</evidence>
<dbReference type="AlphaFoldDB" id="A0AAW3UQJ4"/>
<dbReference type="NCBIfam" id="TIGR03942">
    <property type="entry name" value="sulfatase_rSAM"/>
    <property type="match status" value="1"/>
</dbReference>
<dbReference type="Gene3D" id="3.20.20.70">
    <property type="entry name" value="Aldolase class I"/>
    <property type="match status" value="1"/>
</dbReference>
<feature type="domain" description="Radical SAM core" evidence="8">
    <location>
        <begin position="30"/>
        <end position="285"/>
    </location>
</feature>
<dbReference type="SFLD" id="SFLDF00285">
    <property type="entry name" value="anaerobic_Ser-type_sulfatase-m"/>
    <property type="match status" value="1"/>
</dbReference>